<dbReference type="OrthoDB" id="2018221at2759"/>
<feature type="compositionally biased region" description="Acidic residues" evidence="1">
    <location>
        <begin position="203"/>
        <end position="233"/>
    </location>
</feature>
<feature type="compositionally biased region" description="Low complexity" evidence="1">
    <location>
        <begin position="382"/>
        <end position="400"/>
    </location>
</feature>
<dbReference type="GeneID" id="9617543"/>
<protein>
    <submittedName>
        <fullName evidence="2">Uncharacterized protein</fullName>
    </submittedName>
</protein>
<feature type="compositionally biased region" description="Low complexity" evidence="1">
    <location>
        <begin position="44"/>
        <end position="67"/>
    </location>
</feature>
<sequence>MYLFEHYPNLPELDNFRPLDPPLTNLVLGMVGCPHLAPPPRPPRQAAAAPKAHQQTQQHQQAQQPQPYNRKPRFRLLPEDPNDRQRPEDNPSLDDIVLDEQYYKEMGLTKEEVWEALRQLDATEVDPEGVNLGSSGLQAWPPSADNSGAPLRNHRTNPLNSAATSTRQEARSDHNMPQLQRQPHWIRGSVQDDGEYKSRGATDVDDELEDEGQEEEEEGQDDDEEEEEEEEGAWAEQQQRGDRLSEESTLQPPLGGPVLGLGPGSIDVEAEEEGEVYGPEAVVLAGFRPEEHGVVRALLDSAGGHVVKVLPVTEAMLYGTVDEAVQSGEQDWSAPRPLGGPRGGGWGAQRTVLFSGLSRRLAFTSTSHRFFEREIAKGLPPLGNLLGQPSPASSLGSASPTHPDVQKEGNCSHTVTFANQPIHPLALAKS</sequence>
<reference evidence="2 3" key="1">
    <citation type="journal article" date="2010" name="Science">
        <title>Genomic analysis of organismal complexity in the multicellular green alga Volvox carteri.</title>
        <authorList>
            <person name="Prochnik S.E."/>
            <person name="Umen J."/>
            <person name="Nedelcu A.M."/>
            <person name="Hallmann A."/>
            <person name="Miller S.M."/>
            <person name="Nishii I."/>
            <person name="Ferris P."/>
            <person name="Kuo A."/>
            <person name="Mitros T."/>
            <person name="Fritz-Laylin L.K."/>
            <person name="Hellsten U."/>
            <person name="Chapman J."/>
            <person name="Simakov O."/>
            <person name="Rensing S.A."/>
            <person name="Terry A."/>
            <person name="Pangilinan J."/>
            <person name="Kapitonov V."/>
            <person name="Jurka J."/>
            <person name="Salamov A."/>
            <person name="Shapiro H."/>
            <person name="Schmutz J."/>
            <person name="Grimwood J."/>
            <person name="Lindquist E."/>
            <person name="Lucas S."/>
            <person name="Grigoriev I.V."/>
            <person name="Schmitt R."/>
            <person name="Kirk D."/>
            <person name="Rokhsar D.S."/>
        </authorList>
    </citation>
    <scope>NUCLEOTIDE SEQUENCE [LARGE SCALE GENOMIC DNA]</scope>
    <source>
        <strain evidence="3">f. Nagariensis / Eve</strain>
    </source>
</reference>
<gene>
    <name evidence="2" type="ORF">VOLCADRAFT_90942</name>
</gene>
<dbReference type="eggNOG" id="ENOG502SBMZ">
    <property type="taxonomic scope" value="Eukaryota"/>
</dbReference>
<name>D8TVS6_VOLCA</name>
<dbReference type="Proteomes" id="UP000001058">
    <property type="component" value="Unassembled WGS sequence"/>
</dbReference>
<dbReference type="KEGG" id="vcn:VOLCADRAFT_90942"/>
<feature type="region of interest" description="Disordered" evidence="1">
    <location>
        <begin position="382"/>
        <end position="409"/>
    </location>
</feature>
<feature type="compositionally biased region" description="Basic and acidic residues" evidence="1">
    <location>
        <begin position="76"/>
        <end position="89"/>
    </location>
</feature>
<keyword evidence="3" id="KW-1185">Reference proteome</keyword>
<dbReference type="InParanoid" id="D8TVS6"/>
<feature type="region of interest" description="Disordered" evidence="1">
    <location>
        <begin position="128"/>
        <end position="265"/>
    </location>
</feature>
<feature type="compositionally biased region" description="Polar residues" evidence="1">
    <location>
        <begin position="156"/>
        <end position="167"/>
    </location>
</feature>
<evidence type="ECO:0000313" key="3">
    <source>
        <dbReference type="Proteomes" id="UP000001058"/>
    </source>
</evidence>
<dbReference type="AlphaFoldDB" id="D8TVS6"/>
<evidence type="ECO:0000256" key="1">
    <source>
        <dbReference type="SAM" id="MobiDB-lite"/>
    </source>
</evidence>
<dbReference type="EMBL" id="GL378340">
    <property type="protein sequence ID" value="EFJ48355.1"/>
    <property type="molecule type" value="Genomic_DNA"/>
</dbReference>
<feature type="region of interest" description="Disordered" evidence="1">
    <location>
        <begin position="34"/>
        <end position="97"/>
    </location>
</feature>
<evidence type="ECO:0000313" key="2">
    <source>
        <dbReference type="EMBL" id="EFJ48355.1"/>
    </source>
</evidence>
<dbReference type="RefSeq" id="XP_002950609.1">
    <property type="nucleotide sequence ID" value="XM_002950563.1"/>
</dbReference>
<organism evidence="3">
    <name type="scientific">Volvox carteri f. nagariensis</name>
    <dbReference type="NCBI Taxonomy" id="3068"/>
    <lineage>
        <taxon>Eukaryota</taxon>
        <taxon>Viridiplantae</taxon>
        <taxon>Chlorophyta</taxon>
        <taxon>core chlorophytes</taxon>
        <taxon>Chlorophyceae</taxon>
        <taxon>CS clade</taxon>
        <taxon>Chlamydomonadales</taxon>
        <taxon>Volvocaceae</taxon>
        <taxon>Volvox</taxon>
    </lineage>
</organism>
<accession>D8TVS6</accession>
<proteinExistence type="predicted"/>